<evidence type="ECO:0000259" key="4">
    <source>
        <dbReference type="PROSITE" id="PS50949"/>
    </source>
</evidence>
<keyword evidence="2" id="KW-0238">DNA-binding</keyword>
<proteinExistence type="predicted"/>
<dbReference type="PROSITE" id="PS50949">
    <property type="entry name" value="HTH_GNTR"/>
    <property type="match status" value="1"/>
</dbReference>
<evidence type="ECO:0000313" key="5">
    <source>
        <dbReference type="EMBL" id="MDQ0313652.1"/>
    </source>
</evidence>
<reference evidence="5" key="1">
    <citation type="submission" date="2023-07" db="EMBL/GenBank/DDBJ databases">
        <title>Genomic Encyclopedia of Type Strains, Phase IV (KMG-IV): sequencing the most valuable type-strain genomes for metagenomic binning, comparative biology and taxonomic classification.</title>
        <authorList>
            <person name="Goeker M."/>
        </authorList>
    </citation>
    <scope>NUCLEOTIDE SEQUENCE</scope>
    <source>
        <strain evidence="5">DSM 21202</strain>
    </source>
</reference>
<dbReference type="PRINTS" id="PR00035">
    <property type="entry name" value="HTHGNTR"/>
</dbReference>
<dbReference type="EMBL" id="JAUSUL010000001">
    <property type="protein sequence ID" value="MDQ0313652.1"/>
    <property type="molecule type" value="Genomic_DNA"/>
</dbReference>
<dbReference type="PANTHER" id="PTHR44846:SF1">
    <property type="entry name" value="MANNOSYL-D-GLYCERATE TRANSPORT_METABOLISM SYSTEM REPRESSOR MNGR-RELATED"/>
    <property type="match status" value="1"/>
</dbReference>
<dbReference type="AlphaFoldDB" id="A0AAE3VKE7"/>
<dbReference type="SMART" id="SM00345">
    <property type="entry name" value="HTH_GNTR"/>
    <property type="match status" value="1"/>
</dbReference>
<evidence type="ECO:0000313" key="6">
    <source>
        <dbReference type="Proteomes" id="UP001229244"/>
    </source>
</evidence>
<dbReference type="InterPro" id="IPR050679">
    <property type="entry name" value="Bact_HTH_transcr_reg"/>
</dbReference>
<dbReference type="SMART" id="SM00866">
    <property type="entry name" value="UTRA"/>
    <property type="match status" value="1"/>
</dbReference>
<evidence type="ECO:0000256" key="1">
    <source>
        <dbReference type="ARBA" id="ARBA00023015"/>
    </source>
</evidence>
<dbReference type="SUPFAM" id="SSF46785">
    <property type="entry name" value="Winged helix' DNA-binding domain"/>
    <property type="match status" value="1"/>
</dbReference>
<dbReference type="InterPro" id="IPR036390">
    <property type="entry name" value="WH_DNA-bd_sf"/>
</dbReference>
<protein>
    <submittedName>
        <fullName evidence="5">GntR family transcriptional regulator</fullName>
    </submittedName>
</protein>
<dbReference type="Proteomes" id="UP001229244">
    <property type="component" value="Unassembled WGS sequence"/>
</dbReference>
<dbReference type="Gene3D" id="3.40.1410.10">
    <property type="entry name" value="Chorismate lyase-like"/>
    <property type="match status" value="1"/>
</dbReference>
<dbReference type="Gene3D" id="1.10.10.10">
    <property type="entry name" value="Winged helix-like DNA-binding domain superfamily/Winged helix DNA-binding domain"/>
    <property type="match status" value="1"/>
</dbReference>
<evidence type="ECO:0000256" key="3">
    <source>
        <dbReference type="ARBA" id="ARBA00023163"/>
    </source>
</evidence>
<accession>A0AAE3VKE7</accession>
<keyword evidence="6" id="KW-1185">Reference proteome</keyword>
<gene>
    <name evidence="5" type="ORF">J2S73_000089</name>
</gene>
<evidence type="ECO:0000256" key="2">
    <source>
        <dbReference type="ARBA" id="ARBA00023125"/>
    </source>
</evidence>
<dbReference type="InterPro" id="IPR036388">
    <property type="entry name" value="WH-like_DNA-bd_sf"/>
</dbReference>
<dbReference type="GO" id="GO:0003677">
    <property type="term" value="F:DNA binding"/>
    <property type="evidence" value="ECO:0007669"/>
    <property type="project" value="UniProtKB-KW"/>
</dbReference>
<dbReference type="InterPro" id="IPR028978">
    <property type="entry name" value="Chorismate_lyase_/UTRA_dom_sf"/>
</dbReference>
<name>A0AAE3VKE7_9HYPH</name>
<sequence length="255" mass="27661">MNAVKAGGKTAQLVADPEGSPGFRPLYKQVRDLLTRRLAEGFWAPGAMLPSEQELAASLSVSQGTVRKALDAMAAENLIVRRQGRGTFVARQDDERVLFHFFRITGDDGSHVFPESEVEDTGIGEARPEEAAALGLPPGATVVRIRRTRSLGGRPVIAEHISLPAETFAGMENRLDLPNNLYGIFAEKFGVSIARTSERLKAVAADGETARQLGIETGTPLLAIERTAYSVMGAAVEWRRSLCLTDDLHYASDMR</sequence>
<feature type="domain" description="HTH gntR-type" evidence="4">
    <location>
        <begin position="24"/>
        <end position="92"/>
    </location>
</feature>
<dbReference type="Pfam" id="PF00392">
    <property type="entry name" value="GntR"/>
    <property type="match status" value="1"/>
</dbReference>
<dbReference type="InterPro" id="IPR000524">
    <property type="entry name" value="Tscrpt_reg_HTH_GntR"/>
</dbReference>
<dbReference type="SUPFAM" id="SSF64288">
    <property type="entry name" value="Chorismate lyase-like"/>
    <property type="match status" value="1"/>
</dbReference>
<dbReference type="Pfam" id="PF07702">
    <property type="entry name" value="UTRA"/>
    <property type="match status" value="1"/>
</dbReference>
<comment type="caution">
    <text evidence="5">The sequence shown here is derived from an EMBL/GenBank/DDBJ whole genome shotgun (WGS) entry which is preliminary data.</text>
</comment>
<keyword evidence="3" id="KW-0804">Transcription</keyword>
<dbReference type="CDD" id="cd07377">
    <property type="entry name" value="WHTH_GntR"/>
    <property type="match status" value="1"/>
</dbReference>
<dbReference type="GO" id="GO:0045892">
    <property type="term" value="P:negative regulation of DNA-templated transcription"/>
    <property type="evidence" value="ECO:0007669"/>
    <property type="project" value="TreeGrafter"/>
</dbReference>
<organism evidence="5 6">
    <name type="scientific">Amorphus orientalis</name>
    <dbReference type="NCBI Taxonomy" id="649198"/>
    <lineage>
        <taxon>Bacteria</taxon>
        <taxon>Pseudomonadati</taxon>
        <taxon>Pseudomonadota</taxon>
        <taxon>Alphaproteobacteria</taxon>
        <taxon>Hyphomicrobiales</taxon>
        <taxon>Amorphaceae</taxon>
        <taxon>Amorphus</taxon>
    </lineage>
</organism>
<dbReference type="GO" id="GO:0003700">
    <property type="term" value="F:DNA-binding transcription factor activity"/>
    <property type="evidence" value="ECO:0007669"/>
    <property type="project" value="InterPro"/>
</dbReference>
<dbReference type="InterPro" id="IPR011663">
    <property type="entry name" value="UTRA"/>
</dbReference>
<dbReference type="PANTHER" id="PTHR44846">
    <property type="entry name" value="MANNOSYL-D-GLYCERATE TRANSPORT/METABOLISM SYSTEM REPRESSOR MNGR-RELATED"/>
    <property type="match status" value="1"/>
</dbReference>
<dbReference type="RefSeq" id="WP_306883454.1">
    <property type="nucleotide sequence ID" value="NZ_JAUSUL010000001.1"/>
</dbReference>
<keyword evidence="1" id="KW-0805">Transcription regulation</keyword>